<dbReference type="Proteomes" id="UP000499080">
    <property type="component" value="Unassembled WGS sequence"/>
</dbReference>
<gene>
    <name evidence="1" type="ORF">AVEN_202097_1</name>
</gene>
<protein>
    <submittedName>
        <fullName evidence="1">Uncharacterized protein</fullName>
    </submittedName>
</protein>
<reference evidence="1 2" key="1">
    <citation type="journal article" date="2019" name="Sci. Rep.">
        <title>Orb-weaving spider Araneus ventricosus genome elucidates the spidroin gene catalogue.</title>
        <authorList>
            <person name="Kono N."/>
            <person name="Nakamura H."/>
            <person name="Ohtoshi R."/>
            <person name="Moran D.A.P."/>
            <person name="Shinohara A."/>
            <person name="Yoshida Y."/>
            <person name="Fujiwara M."/>
            <person name="Mori M."/>
            <person name="Tomita M."/>
            <person name="Arakawa K."/>
        </authorList>
    </citation>
    <scope>NUCLEOTIDE SEQUENCE [LARGE SCALE GENOMIC DNA]</scope>
</reference>
<comment type="caution">
    <text evidence="1">The sequence shown here is derived from an EMBL/GenBank/DDBJ whole genome shotgun (WGS) entry which is preliminary data.</text>
</comment>
<proteinExistence type="predicted"/>
<dbReference type="EMBL" id="BGPR01011957">
    <property type="protein sequence ID" value="GBN53818.1"/>
    <property type="molecule type" value="Genomic_DNA"/>
</dbReference>
<name>A0A4Y2PPG4_ARAVE</name>
<evidence type="ECO:0000313" key="1">
    <source>
        <dbReference type="EMBL" id="GBN53818.1"/>
    </source>
</evidence>
<accession>A0A4Y2PPG4</accession>
<organism evidence="1 2">
    <name type="scientific">Araneus ventricosus</name>
    <name type="common">Orbweaver spider</name>
    <name type="synonym">Epeira ventricosa</name>
    <dbReference type="NCBI Taxonomy" id="182803"/>
    <lineage>
        <taxon>Eukaryota</taxon>
        <taxon>Metazoa</taxon>
        <taxon>Ecdysozoa</taxon>
        <taxon>Arthropoda</taxon>
        <taxon>Chelicerata</taxon>
        <taxon>Arachnida</taxon>
        <taxon>Araneae</taxon>
        <taxon>Araneomorphae</taxon>
        <taxon>Entelegynae</taxon>
        <taxon>Araneoidea</taxon>
        <taxon>Araneidae</taxon>
        <taxon>Araneus</taxon>
    </lineage>
</organism>
<keyword evidence="2" id="KW-1185">Reference proteome</keyword>
<sequence length="93" mass="10142">MLLGVVCICEENFLINTSRACVLLLLPVGSLPLRLLNALSPVGLAESSCTTTAEGAWSPTYVLTCSRPHTLRIFSEIGFRTWSPLAPRPTPYH</sequence>
<dbReference type="AlphaFoldDB" id="A0A4Y2PPG4"/>
<evidence type="ECO:0000313" key="2">
    <source>
        <dbReference type="Proteomes" id="UP000499080"/>
    </source>
</evidence>